<dbReference type="InterPro" id="IPR039420">
    <property type="entry name" value="WalR-like"/>
</dbReference>
<dbReference type="SMART" id="SM00448">
    <property type="entry name" value="REC"/>
    <property type="match status" value="1"/>
</dbReference>
<dbReference type="GO" id="GO:0000976">
    <property type="term" value="F:transcription cis-regulatory region binding"/>
    <property type="evidence" value="ECO:0007669"/>
    <property type="project" value="TreeGrafter"/>
</dbReference>
<dbReference type="PROSITE" id="PS50930">
    <property type="entry name" value="HTH_LYTTR"/>
    <property type="match status" value="1"/>
</dbReference>
<evidence type="ECO:0000259" key="9">
    <source>
        <dbReference type="PROSITE" id="PS50110"/>
    </source>
</evidence>
<dbReference type="AlphaFoldDB" id="A0A9D2SN85"/>
<dbReference type="SMART" id="SM00850">
    <property type="entry name" value="LytTR"/>
    <property type="match status" value="1"/>
</dbReference>
<dbReference type="SUPFAM" id="SSF52172">
    <property type="entry name" value="CheY-like"/>
    <property type="match status" value="1"/>
</dbReference>
<dbReference type="Pfam" id="PF00072">
    <property type="entry name" value="Response_reg"/>
    <property type="match status" value="1"/>
</dbReference>
<dbReference type="InterPro" id="IPR011006">
    <property type="entry name" value="CheY-like_superfamily"/>
</dbReference>
<reference evidence="11" key="2">
    <citation type="submission" date="2021-04" db="EMBL/GenBank/DDBJ databases">
        <authorList>
            <person name="Gilroy R."/>
        </authorList>
    </citation>
    <scope>NUCLEOTIDE SEQUENCE</scope>
    <source>
        <strain evidence="11">USAMLcec2-132</strain>
    </source>
</reference>
<evidence type="ECO:0000256" key="1">
    <source>
        <dbReference type="ARBA" id="ARBA00018672"/>
    </source>
</evidence>
<keyword evidence="6" id="KW-0804">Transcription</keyword>
<comment type="caution">
    <text evidence="11">The sequence shown here is derived from an EMBL/GenBank/DDBJ whole genome shotgun (WGS) entry which is preliminary data.</text>
</comment>
<dbReference type="GO" id="GO:0005829">
    <property type="term" value="C:cytosol"/>
    <property type="evidence" value="ECO:0007669"/>
    <property type="project" value="TreeGrafter"/>
</dbReference>
<feature type="domain" description="HTH LytTR-type" evidence="10">
    <location>
        <begin position="151"/>
        <end position="252"/>
    </location>
</feature>
<organism evidence="11 12">
    <name type="scientific">Candidatus Eisenbergiella merdavium</name>
    <dbReference type="NCBI Taxonomy" id="2838551"/>
    <lineage>
        <taxon>Bacteria</taxon>
        <taxon>Bacillati</taxon>
        <taxon>Bacillota</taxon>
        <taxon>Clostridia</taxon>
        <taxon>Lachnospirales</taxon>
        <taxon>Lachnospiraceae</taxon>
        <taxon>Eisenbergiella</taxon>
    </lineage>
</organism>
<reference evidence="11" key="1">
    <citation type="journal article" date="2021" name="PeerJ">
        <title>Extensive microbial diversity within the chicken gut microbiome revealed by metagenomics and culture.</title>
        <authorList>
            <person name="Gilroy R."/>
            <person name="Ravi A."/>
            <person name="Getino M."/>
            <person name="Pursley I."/>
            <person name="Horton D.L."/>
            <person name="Alikhan N.F."/>
            <person name="Baker D."/>
            <person name="Gharbi K."/>
            <person name="Hall N."/>
            <person name="Watson M."/>
            <person name="Adriaenssens E.M."/>
            <person name="Foster-Nyarko E."/>
            <person name="Jarju S."/>
            <person name="Secka A."/>
            <person name="Antonio M."/>
            <person name="Oren A."/>
            <person name="Chaudhuri R.R."/>
            <person name="La Ragione R."/>
            <person name="Hildebrand F."/>
            <person name="Pallen M.J."/>
        </authorList>
    </citation>
    <scope>NUCLEOTIDE SEQUENCE</scope>
    <source>
        <strain evidence="11">USAMLcec2-132</strain>
    </source>
</reference>
<protein>
    <recommendedName>
        <fullName evidence="1">Stage 0 sporulation protein A homolog</fullName>
    </recommendedName>
</protein>
<evidence type="ECO:0000256" key="3">
    <source>
        <dbReference type="ARBA" id="ARBA00023012"/>
    </source>
</evidence>
<accession>A0A9D2SN85</accession>
<evidence type="ECO:0000256" key="6">
    <source>
        <dbReference type="ARBA" id="ARBA00023163"/>
    </source>
</evidence>
<dbReference type="Pfam" id="PF04397">
    <property type="entry name" value="LytTR"/>
    <property type="match status" value="1"/>
</dbReference>
<dbReference type="InterPro" id="IPR001789">
    <property type="entry name" value="Sig_transdc_resp-reg_receiver"/>
</dbReference>
<evidence type="ECO:0000256" key="7">
    <source>
        <dbReference type="ARBA" id="ARBA00024867"/>
    </source>
</evidence>
<keyword evidence="4" id="KW-0805">Transcription regulation</keyword>
<feature type="domain" description="Response regulatory" evidence="9">
    <location>
        <begin position="23"/>
        <end position="141"/>
    </location>
</feature>
<evidence type="ECO:0000256" key="2">
    <source>
        <dbReference type="ARBA" id="ARBA00022553"/>
    </source>
</evidence>
<dbReference type="Proteomes" id="UP000823891">
    <property type="component" value="Unassembled WGS sequence"/>
</dbReference>
<evidence type="ECO:0000259" key="10">
    <source>
        <dbReference type="PROSITE" id="PS50930"/>
    </source>
</evidence>
<dbReference type="GO" id="GO:0006355">
    <property type="term" value="P:regulation of DNA-templated transcription"/>
    <property type="evidence" value="ECO:0007669"/>
    <property type="project" value="TreeGrafter"/>
</dbReference>
<dbReference type="CDD" id="cd00156">
    <property type="entry name" value="REC"/>
    <property type="match status" value="1"/>
</dbReference>
<keyword evidence="5 11" id="KW-0238">DNA-binding</keyword>
<dbReference type="GO" id="GO:0032993">
    <property type="term" value="C:protein-DNA complex"/>
    <property type="evidence" value="ECO:0007669"/>
    <property type="project" value="TreeGrafter"/>
</dbReference>
<evidence type="ECO:0000256" key="8">
    <source>
        <dbReference type="PROSITE-ProRule" id="PRU00169"/>
    </source>
</evidence>
<dbReference type="GO" id="GO:0000156">
    <property type="term" value="F:phosphorelay response regulator activity"/>
    <property type="evidence" value="ECO:0007669"/>
    <property type="project" value="TreeGrafter"/>
</dbReference>
<evidence type="ECO:0000256" key="4">
    <source>
        <dbReference type="ARBA" id="ARBA00023015"/>
    </source>
</evidence>
<evidence type="ECO:0000256" key="5">
    <source>
        <dbReference type="ARBA" id="ARBA00023125"/>
    </source>
</evidence>
<sequence>MAAAAIEDSGVCRKRKGEARSMRIAVCDDEEIQRSLLKSYLEAWAEEKGRALSVTLFASGEEFLKSWQEAHFDVVLLDIQMPDMDGMSVARRLRETDGQTGIFFVTGYEDYLVQGYEVEAFRYLIKPVSEEKLREGLELFLKKRGGEKRVLMVETPEGTRRVDADGICYMEAFAHSCELHTLTELVTVKSGISALEKEAARLGIPLFRCHRSYAVNIAQIRAIEREAALLADGTRIPVSRRLYQELNRRFIDYFLKKGR</sequence>
<name>A0A9D2SN85_9FIRM</name>
<dbReference type="InterPro" id="IPR007492">
    <property type="entry name" value="LytTR_DNA-bd_dom"/>
</dbReference>
<evidence type="ECO:0000313" key="12">
    <source>
        <dbReference type="Proteomes" id="UP000823891"/>
    </source>
</evidence>
<dbReference type="Gene3D" id="3.40.50.2300">
    <property type="match status" value="1"/>
</dbReference>
<keyword evidence="3" id="KW-0902">Two-component regulatory system</keyword>
<dbReference type="PROSITE" id="PS50110">
    <property type="entry name" value="RESPONSE_REGULATORY"/>
    <property type="match status" value="1"/>
</dbReference>
<dbReference type="EMBL" id="DWWS01000013">
    <property type="protein sequence ID" value="HJC22544.1"/>
    <property type="molecule type" value="Genomic_DNA"/>
</dbReference>
<dbReference type="PANTHER" id="PTHR48111">
    <property type="entry name" value="REGULATOR OF RPOS"/>
    <property type="match status" value="1"/>
</dbReference>
<proteinExistence type="predicted"/>
<feature type="modified residue" description="4-aspartylphosphate" evidence="8">
    <location>
        <position position="78"/>
    </location>
</feature>
<gene>
    <name evidence="11" type="ORF">H9761_02425</name>
</gene>
<comment type="function">
    <text evidence="7">May play the central regulatory role in sporulation. It may be an element of the effector pathway responsible for the activation of sporulation genes in response to nutritional stress. Spo0A may act in concert with spo0H (a sigma factor) to control the expression of some genes that are critical to the sporulation process.</text>
</comment>
<dbReference type="Gene3D" id="2.40.50.1020">
    <property type="entry name" value="LytTr DNA-binding domain"/>
    <property type="match status" value="1"/>
</dbReference>
<keyword evidence="2 8" id="KW-0597">Phosphoprotein</keyword>
<evidence type="ECO:0000313" key="11">
    <source>
        <dbReference type="EMBL" id="HJC22544.1"/>
    </source>
</evidence>
<dbReference type="PANTHER" id="PTHR48111:SF1">
    <property type="entry name" value="TWO-COMPONENT RESPONSE REGULATOR ORR33"/>
    <property type="match status" value="1"/>
</dbReference>